<gene>
    <name evidence="1" type="ORF">XF8B_58070</name>
</gene>
<sequence>MSDQSLCPLLARKNGPGLLQLLRSCQFKAAVDALDQRNETLRDVAAEAGDRDAAGEHISRGCVCAFRRICRFLVLDHSVPPSIERHRQFCCPKPTFGYRLIRHKE</sequence>
<organism evidence="1">
    <name type="scientific">Bradyrhizobium diazoefficiens</name>
    <dbReference type="NCBI Taxonomy" id="1355477"/>
    <lineage>
        <taxon>Bacteria</taxon>
        <taxon>Pseudomonadati</taxon>
        <taxon>Pseudomonadota</taxon>
        <taxon>Alphaproteobacteria</taxon>
        <taxon>Hyphomicrobiales</taxon>
        <taxon>Nitrobacteraceae</taxon>
        <taxon>Bradyrhizobium</taxon>
    </lineage>
</organism>
<evidence type="ECO:0000313" key="1">
    <source>
        <dbReference type="EMBL" id="BCE75696.1"/>
    </source>
</evidence>
<name>A0A810BG40_9BRAD</name>
<dbReference type="AlphaFoldDB" id="A0A810BG40"/>
<protein>
    <submittedName>
        <fullName evidence="1">Uncharacterized protein</fullName>
    </submittedName>
</protein>
<accession>A0A810BG40</accession>
<reference evidence="1" key="1">
    <citation type="submission" date="2020-05" db="EMBL/GenBank/DDBJ databases">
        <title>Complete genome sequence of Bradyrhizobium diazoefficiens XF8 isolated from soybean nodule.</title>
        <authorList>
            <person name="Noda R."/>
            <person name="Kakizaki K."/>
            <person name="Minamisawa K."/>
        </authorList>
    </citation>
    <scope>NUCLEOTIDE SEQUENCE</scope>
    <source>
        <strain evidence="1">XF8</strain>
    </source>
</reference>
<dbReference type="EMBL" id="AP023097">
    <property type="protein sequence ID" value="BCE75696.1"/>
    <property type="molecule type" value="Genomic_DNA"/>
</dbReference>
<proteinExistence type="predicted"/>